<protein>
    <submittedName>
        <fullName evidence="5">MFS general substrate transporter</fullName>
    </submittedName>
</protein>
<dbReference type="Gene3D" id="1.20.1250.20">
    <property type="entry name" value="MFS general substrate transporter like domains"/>
    <property type="match status" value="2"/>
</dbReference>
<dbReference type="GO" id="GO:0022857">
    <property type="term" value="F:transmembrane transporter activity"/>
    <property type="evidence" value="ECO:0007669"/>
    <property type="project" value="InterPro"/>
</dbReference>
<evidence type="ECO:0000256" key="4">
    <source>
        <dbReference type="SAM" id="Phobius"/>
    </source>
</evidence>
<dbReference type="SUPFAM" id="SSF103473">
    <property type="entry name" value="MFS general substrate transporter"/>
    <property type="match status" value="1"/>
</dbReference>
<evidence type="ECO:0000256" key="2">
    <source>
        <dbReference type="ARBA" id="ARBA00006727"/>
    </source>
</evidence>
<sequence length="508" mass="55471">MSSSEDIQLAPLPPATSTDAPEPGLTDMNGNANQSALPPIDGGFGAWSFLVAAFVIEAVVYGFPFAYGVFLDSYLHEPRFSSQKDATSLLPLIGTLSLGIIYCSGVVVNPIATRYPRLLRPLMWLGAAICCLSLFGASYATKVVHLILLQGVLYSIGGSLLYLPCMPYMSEWFVLRRGLALGIIFAGRLSVYFVLLYKPIVTGTAAGGLLLPFALPPLISRYGISKTMRILSVSVAILLLPLLPLMRGRLPLSRVNVQGPAPRGLRPQDWMKNKAFLLYLAVNTLQGFAYFVPIIYLPTFANYLHLSPSSSAITLAMFNVSSFVSGVVMGHLSDRVNPWLLALSTLLATSLTTFILWGVLSHSFAGLLAFSTVYGSIAGGWSSAWTGFVRPLARDDLAMSTRLYGYLLLSRGIGNIVSTPISSKLFSQVRNTTIIRVESTGFDVADGRFENMIIIHWDVLRRCSWYRCLGLGDGRATRTPRQSELVKRTSVRRAIVYIVSGLSVFRIE</sequence>
<dbReference type="InterPro" id="IPR050327">
    <property type="entry name" value="Proton-linked_MCT"/>
</dbReference>
<organism evidence="5 6">
    <name type="scientific">Roridomyces roridus</name>
    <dbReference type="NCBI Taxonomy" id="1738132"/>
    <lineage>
        <taxon>Eukaryota</taxon>
        <taxon>Fungi</taxon>
        <taxon>Dikarya</taxon>
        <taxon>Basidiomycota</taxon>
        <taxon>Agaricomycotina</taxon>
        <taxon>Agaricomycetes</taxon>
        <taxon>Agaricomycetidae</taxon>
        <taxon>Agaricales</taxon>
        <taxon>Marasmiineae</taxon>
        <taxon>Mycenaceae</taxon>
        <taxon>Roridomyces</taxon>
    </lineage>
</organism>
<proteinExistence type="inferred from homology"/>
<comment type="similarity">
    <text evidence="2">Belongs to the major facilitator superfamily. Monocarboxylate porter (TC 2.A.1.13) family.</text>
</comment>
<dbReference type="PANTHER" id="PTHR11360:SF287">
    <property type="entry name" value="MFS MONOCARBOXYLATE TRANSPORTER"/>
    <property type="match status" value="1"/>
</dbReference>
<feature type="transmembrane region" description="Helical" evidence="4">
    <location>
        <begin position="338"/>
        <end position="357"/>
    </location>
</feature>
<keyword evidence="6" id="KW-1185">Reference proteome</keyword>
<dbReference type="InterPro" id="IPR011701">
    <property type="entry name" value="MFS"/>
</dbReference>
<comment type="subcellular location">
    <subcellularLocation>
        <location evidence="1">Membrane</location>
        <topology evidence="1">Multi-pass membrane protein</topology>
    </subcellularLocation>
</comment>
<feature type="transmembrane region" description="Helical" evidence="4">
    <location>
        <begin position="364"/>
        <end position="383"/>
    </location>
</feature>
<feature type="transmembrane region" description="Helical" evidence="4">
    <location>
        <begin position="175"/>
        <end position="194"/>
    </location>
</feature>
<feature type="region of interest" description="Disordered" evidence="3">
    <location>
        <begin position="1"/>
        <end position="32"/>
    </location>
</feature>
<dbReference type="Pfam" id="PF07690">
    <property type="entry name" value="MFS_1"/>
    <property type="match status" value="1"/>
</dbReference>
<name>A0AAD7FUW5_9AGAR</name>
<dbReference type="Proteomes" id="UP001221142">
    <property type="component" value="Unassembled WGS sequence"/>
</dbReference>
<dbReference type="InterPro" id="IPR036259">
    <property type="entry name" value="MFS_trans_sf"/>
</dbReference>
<feature type="transmembrane region" description="Helical" evidence="4">
    <location>
        <begin position="143"/>
        <end position="163"/>
    </location>
</feature>
<dbReference type="GO" id="GO:0016020">
    <property type="term" value="C:membrane"/>
    <property type="evidence" value="ECO:0007669"/>
    <property type="project" value="UniProtKB-SubCell"/>
</dbReference>
<evidence type="ECO:0000313" key="5">
    <source>
        <dbReference type="EMBL" id="KAJ7644475.1"/>
    </source>
</evidence>
<feature type="transmembrane region" description="Helical" evidence="4">
    <location>
        <begin position="89"/>
        <end position="111"/>
    </location>
</feature>
<reference evidence="5" key="1">
    <citation type="submission" date="2023-03" db="EMBL/GenBank/DDBJ databases">
        <title>Massive genome expansion in bonnet fungi (Mycena s.s.) driven by repeated elements and novel gene families across ecological guilds.</title>
        <authorList>
            <consortium name="Lawrence Berkeley National Laboratory"/>
            <person name="Harder C.B."/>
            <person name="Miyauchi S."/>
            <person name="Viragh M."/>
            <person name="Kuo A."/>
            <person name="Thoen E."/>
            <person name="Andreopoulos B."/>
            <person name="Lu D."/>
            <person name="Skrede I."/>
            <person name="Drula E."/>
            <person name="Henrissat B."/>
            <person name="Morin E."/>
            <person name="Kohler A."/>
            <person name="Barry K."/>
            <person name="LaButti K."/>
            <person name="Morin E."/>
            <person name="Salamov A."/>
            <person name="Lipzen A."/>
            <person name="Mereny Z."/>
            <person name="Hegedus B."/>
            <person name="Baldrian P."/>
            <person name="Stursova M."/>
            <person name="Weitz H."/>
            <person name="Taylor A."/>
            <person name="Grigoriev I.V."/>
            <person name="Nagy L.G."/>
            <person name="Martin F."/>
            <person name="Kauserud H."/>
        </authorList>
    </citation>
    <scope>NUCLEOTIDE SEQUENCE</scope>
    <source>
        <strain evidence="5">9284</strain>
    </source>
</reference>
<dbReference type="AlphaFoldDB" id="A0AAD7FUW5"/>
<keyword evidence="4" id="KW-0472">Membrane</keyword>
<comment type="caution">
    <text evidence="5">The sequence shown here is derived from an EMBL/GenBank/DDBJ whole genome shotgun (WGS) entry which is preliminary data.</text>
</comment>
<dbReference type="EMBL" id="JARKIF010000003">
    <property type="protein sequence ID" value="KAJ7644475.1"/>
    <property type="molecule type" value="Genomic_DNA"/>
</dbReference>
<evidence type="ECO:0000256" key="1">
    <source>
        <dbReference type="ARBA" id="ARBA00004141"/>
    </source>
</evidence>
<dbReference type="PANTHER" id="PTHR11360">
    <property type="entry name" value="MONOCARBOXYLATE TRANSPORTER"/>
    <property type="match status" value="1"/>
</dbReference>
<accession>A0AAD7FUW5</accession>
<evidence type="ECO:0000256" key="3">
    <source>
        <dbReference type="SAM" id="MobiDB-lite"/>
    </source>
</evidence>
<feature type="transmembrane region" description="Helical" evidence="4">
    <location>
        <begin position="312"/>
        <end position="332"/>
    </location>
</feature>
<feature type="transmembrane region" description="Helical" evidence="4">
    <location>
        <begin position="200"/>
        <end position="218"/>
    </location>
</feature>
<feature type="transmembrane region" description="Helical" evidence="4">
    <location>
        <begin position="44"/>
        <end position="69"/>
    </location>
</feature>
<feature type="transmembrane region" description="Helical" evidence="4">
    <location>
        <begin position="276"/>
        <end position="300"/>
    </location>
</feature>
<evidence type="ECO:0000313" key="6">
    <source>
        <dbReference type="Proteomes" id="UP001221142"/>
    </source>
</evidence>
<gene>
    <name evidence="5" type="ORF">FB45DRAFT_987926</name>
</gene>
<keyword evidence="4" id="KW-1133">Transmembrane helix</keyword>
<feature type="transmembrane region" description="Helical" evidence="4">
    <location>
        <begin position="118"/>
        <end position="137"/>
    </location>
</feature>
<keyword evidence="4" id="KW-0812">Transmembrane</keyword>